<dbReference type="InterPro" id="IPR039340">
    <property type="entry name" value="Tfc4/TFIIIC-102/Sfc4"/>
</dbReference>
<dbReference type="GO" id="GO:0006383">
    <property type="term" value="P:transcription by RNA polymerase III"/>
    <property type="evidence" value="ECO:0007669"/>
    <property type="project" value="InterPro"/>
</dbReference>
<evidence type="ECO:0000256" key="1">
    <source>
        <dbReference type="PROSITE-ProRule" id="PRU00339"/>
    </source>
</evidence>
<evidence type="ECO:0000256" key="2">
    <source>
        <dbReference type="SAM" id="Phobius"/>
    </source>
</evidence>
<dbReference type="SMART" id="SM00028">
    <property type="entry name" value="TPR"/>
    <property type="match status" value="4"/>
</dbReference>
<organism evidence="3">
    <name type="scientific">candidate division WOR-3 bacterium</name>
    <dbReference type="NCBI Taxonomy" id="2052148"/>
    <lineage>
        <taxon>Bacteria</taxon>
        <taxon>Bacteria division WOR-3</taxon>
    </lineage>
</organism>
<sequence>MKEIKEDKLQDYVTKFFSLYYRNRQKFLTILGGFVAVIAILIFFLTSKPKESPEVSVRFTEALGFYSTGNLGEAEERFLEIVRRFPHQKLGIKAQFYLGNIYFQTQRYDEARRAFTNYYSKNKKDPLLSPSSLLGIGNCYEEVKEYKKAAENYEQVAREYKKSPFAPLALLSAARCYKNLGDYKKAKEIYEKVIKDYPTNPAKEDAQSGLYYVTTLLEKKKIK</sequence>
<keyword evidence="2" id="KW-1133">Transmembrane helix</keyword>
<dbReference type="InterPro" id="IPR019734">
    <property type="entry name" value="TPR_rpt"/>
</dbReference>
<dbReference type="PROSITE" id="PS50005">
    <property type="entry name" value="TPR"/>
    <property type="match status" value="3"/>
</dbReference>
<proteinExistence type="predicted"/>
<dbReference type="PANTHER" id="PTHR23082">
    <property type="entry name" value="TRANSCRIPTION INITIATION FACTOR IIIC TFIIIC , POLYPEPTIDE 3-RELATED"/>
    <property type="match status" value="1"/>
</dbReference>
<evidence type="ECO:0000313" key="3">
    <source>
        <dbReference type="EMBL" id="HGE98488.1"/>
    </source>
</evidence>
<feature type="transmembrane region" description="Helical" evidence="2">
    <location>
        <begin position="27"/>
        <end position="46"/>
    </location>
</feature>
<feature type="repeat" description="TPR" evidence="1">
    <location>
        <begin position="130"/>
        <end position="163"/>
    </location>
</feature>
<dbReference type="EMBL" id="DTMQ01000002">
    <property type="protein sequence ID" value="HGE98488.1"/>
    <property type="molecule type" value="Genomic_DNA"/>
</dbReference>
<comment type="caution">
    <text evidence="3">The sequence shown here is derived from an EMBL/GenBank/DDBJ whole genome shotgun (WGS) entry which is preliminary data.</text>
</comment>
<dbReference type="SUPFAM" id="SSF48452">
    <property type="entry name" value="TPR-like"/>
    <property type="match status" value="1"/>
</dbReference>
<accession>A0A7C3UQ49</accession>
<protein>
    <submittedName>
        <fullName evidence="3">Tetratricopeptide repeat protein</fullName>
    </submittedName>
</protein>
<dbReference type="AlphaFoldDB" id="A0A7C3UQ49"/>
<reference evidence="3" key="1">
    <citation type="journal article" date="2020" name="mSystems">
        <title>Genome- and Community-Level Interaction Insights into Carbon Utilization and Element Cycling Functions of Hydrothermarchaeota in Hydrothermal Sediment.</title>
        <authorList>
            <person name="Zhou Z."/>
            <person name="Liu Y."/>
            <person name="Xu W."/>
            <person name="Pan J."/>
            <person name="Luo Z.H."/>
            <person name="Li M."/>
        </authorList>
    </citation>
    <scope>NUCLEOTIDE SEQUENCE [LARGE SCALE GENOMIC DNA]</scope>
    <source>
        <strain evidence="3">SpSt-906</strain>
    </source>
</reference>
<keyword evidence="2" id="KW-0472">Membrane</keyword>
<dbReference type="InterPro" id="IPR011990">
    <property type="entry name" value="TPR-like_helical_dom_sf"/>
</dbReference>
<keyword evidence="1" id="KW-0802">TPR repeat</keyword>
<dbReference type="PANTHER" id="PTHR23082:SF0">
    <property type="entry name" value="GENERAL TRANSCRIPTION FACTOR 3C POLYPEPTIDE 3"/>
    <property type="match status" value="1"/>
</dbReference>
<name>A0A7C3UQ49_UNCW3</name>
<feature type="repeat" description="TPR" evidence="1">
    <location>
        <begin position="92"/>
        <end position="125"/>
    </location>
</feature>
<dbReference type="Pfam" id="PF13174">
    <property type="entry name" value="TPR_6"/>
    <property type="match status" value="2"/>
</dbReference>
<gene>
    <name evidence="3" type="ORF">ENX07_00170</name>
</gene>
<feature type="repeat" description="TPR" evidence="1">
    <location>
        <begin position="167"/>
        <end position="200"/>
    </location>
</feature>
<dbReference type="Gene3D" id="1.25.40.10">
    <property type="entry name" value="Tetratricopeptide repeat domain"/>
    <property type="match status" value="2"/>
</dbReference>
<keyword evidence="2" id="KW-0812">Transmembrane</keyword>
<dbReference type="GO" id="GO:0000127">
    <property type="term" value="C:transcription factor TFIIIC complex"/>
    <property type="evidence" value="ECO:0007669"/>
    <property type="project" value="TreeGrafter"/>
</dbReference>
<dbReference type="Pfam" id="PF13432">
    <property type="entry name" value="TPR_16"/>
    <property type="match status" value="1"/>
</dbReference>